<dbReference type="Proteomes" id="UP000005408">
    <property type="component" value="Unassembled WGS sequence"/>
</dbReference>
<sequence length="101" mass="11424">EVSKLTVTEKKLTSEFNGILSAFCILLFVNGVVITYFAMKRNSKTRQSAVHESNNAQKDCAGEVSNVYINENNRSEYQELGEFSKTETYDTLQDVAHNHDI</sequence>
<evidence type="ECO:0000313" key="2">
    <source>
        <dbReference type="EnsemblMetazoa" id="G9770.1:cds"/>
    </source>
</evidence>
<feature type="transmembrane region" description="Helical" evidence="1">
    <location>
        <begin position="20"/>
        <end position="39"/>
    </location>
</feature>
<name>A0A8W8P746_MAGGI</name>
<keyword evidence="1" id="KW-0812">Transmembrane</keyword>
<keyword evidence="1" id="KW-0472">Membrane</keyword>
<evidence type="ECO:0000313" key="3">
    <source>
        <dbReference type="Proteomes" id="UP000005408"/>
    </source>
</evidence>
<evidence type="ECO:0000256" key="1">
    <source>
        <dbReference type="SAM" id="Phobius"/>
    </source>
</evidence>
<proteinExistence type="predicted"/>
<protein>
    <submittedName>
        <fullName evidence="2">Uncharacterized protein</fullName>
    </submittedName>
</protein>
<reference evidence="2" key="1">
    <citation type="submission" date="2022-08" db="UniProtKB">
        <authorList>
            <consortium name="EnsemblMetazoa"/>
        </authorList>
    </citation>
    <scope>IDENTIFICATION</scope>
    <source>
        <strain evidence="2">05x7-T-G4-1.051#20</strain>
    </source>
</reference>
<keyword evidence="1" id="KW-1133">Transmembrane helix</keyword>
<keyword evidence="3" id="KW-1185">Reference proteome</keyword>
<dbReference type="AlphaFoldDB" id="A0A8W8P746"/>
<accession>A0A8W8P746</accession>
<dbReference type="EnsemblMetazoa" id="G9770.1">
    <property type="protein sequence ID" value="G9770.1:cds"/>
    <property type="gene ID" value="G9770"/>
</dbReference>
<organism evidence="2 3">
    <name type="scientific">Magallana gigas</name>
    <name type="common">Pacific oyster</name>
    <name type="synonym">Crassostrea gigas</name>
    <dbReference type="NCBI Taxonomy" id="29159"/>
    <lineage>
        <taxon>Eukaryota</taxon>
        <taxon>Metazoa</taxon>
        <taxon>Spiralia</taxon>
        <taxon>Lophotrochozoa</taxon>
        <taxon>Mollusca</taxon>
        <taxon>Bivalvia</taxon>
        <taxon>Autobranchia</taxon>
        <taxon>Pteriomorphia</taxon>
        <taxon>Ostreida</taxon>
        <taxon>Ostreoidea</taxon>
        <taxon>Ostreidae</taxon>
        <taxon>Magallana</taxon>
    </lineage>
</organism>